<comment type="caution">
    <text evidence="14">The sequence shown here is derived from an EMBL/GenBank/DDBJ whole genome shotgun (WGS) entry which is preliminary data.</text>
</comment>
<keyword evidence="5 11" id="KW-0004">4Fe-4S</keyword>
<protein>
    <recommendedName>
        <fullName evidence="11">L-serine dehydratase</fullName>
        <ecNumber evidence="11">4.3.1.17</ecNumber>
    </recommendedName>
</protein>
<sequence>MSLSVFDLFKIGIGPSSSHTVGPMRAAARFAEGLRRDGLLAQTDSIKAELYGSLGATGKGHGSDKAVLLGLEGEHPDTIDTESIPARLQAIRDSGRLRLLGEHEIGFVEKQHLAMIRKPLPYHPNGMIFRAFDEAGLQIRSREYYSVGGGFVVDEDAAGHDRIVEDSTVLPYPFRTAKELLAHCSEQHLSISQVMLANEAAWRPEGQTRARLLHIWQVMQDCVEAGCRHEGILPGGLKVKRRAPALYRQLSRHPEANLRDALSVLDWVNLYALAVNEENAYGGRVVTAPTNGAAGIVPAVLHYYMRFVPGASEDGVVRFLLTAAAIGILYKENASISGAEVGCQGEVGVACSMAAGALCEVMGGTPQQVENAAEIGMEHNLGLTCDPIGGLVQVPCIERNAMGSVKAINAVRMALRGDGQHYVSLDKVIRTMRQTGADMKSKYKETARGGLAVNIIEC</sequence>
<comment type="cofactor">
    <cofactor evidence="1 11">
        <name>[4Fe-4S] cluster</name>
        <dbReference type="ChEBI" id="CHEBI:49883"/>
    </cofactor>
</comment>
<dbReference type="PANTHER" id="PTHR30182">
    <property type="entry name" value="L-SERINE DEHYDRATASE"/>
    <property type="match status" value="1"/>
</dbReference>
<keyword evidence="16" id="KW-1185">Reference proteome</keyword>
<evidence type="ECO:0000313" key="17">
    <source>
        <dbReference type="Proteomes" id="UP000234878"/>
    </source>
</evidence>
<keyword evidence="4 11" id="KW-0312">Gluconeogenesis</keyword>
<evidence type="ECO:0000256" key="6">
    <source>
        <dbReference type="ARBA" id="ARBA00022723"/>
    </source>
</evidence>
<dbReference type="GO" id="GO:0003941">
    <property type="term" value="F:L-serine ammonia-lyase activity"/>
    <property type="evidence" value="ECO:0007669"/>
    <property type="project" value="UniProtKB-UniRule"/>
</dbReference>
<evidence type="ECO:0000259" key="12">
    <source>
        <dbReference type="Pfam" id="PF03313"/>
    </source>
</evidence>
<dbReference type="FunFam" id="3.30.1330.90:FF:000001">
    <property type="entry name" value="L-serine ammonia-lyase 1"/>
    <property type="match status" value="1"/>
</dbReference>
<dbReference type="GO" id="GO:0051539">
    <property type="term" value="F:4 iron, 4 sulfur cluster binding"/>
    <property type="evidence" value="ECO:0007669"/>
    <property type="project" value="UniProtKB-UniRule"/>
</dbReference>
<dbReference type="AlphaFoldDB" id="A0AAX0VQZ7"/>
<keyword evidence="7 11" id="KW-0408">Iron</keyword>
<dbReference type="NCBIfam" id="TIGR00720">
    <property type="entry name" value="sda_mono"/>
    <property type="match status" value="1"/>
</dbReference>
<evidence type="ECO:0000256" key="11">
    <source>
        <dbReference type="RuleBase" id="RU366059"/>
    </source>
</evidence>
<feature type="domain" description="Serine dehydratase-like alpha subunit" evidence="12">
    <location>
        <begin position="186"/>
        <end position="452"/>
    </location>
</feature>
<gene>
    <name evidence="14" type="ORF">CXG49_20860</name>
    <name evidence="15" type="ORF">CXG53_21180</name>
</gene>
<dbReference type="GO" id="GO:0009063">
    <property type="term" value="P:amino acid catabolic process"/>
    <property type="evidence" value="ECO:0007669"/>
    <property type="project" value="UniProtKB-ARBA"/>
</dbReference>
<dbReference type="InterPro" id="IPR051318">
    <property type="entry name" value="Fe-S_L-Ser"/>
</dbReference>
<dbReference type="EMBL" id="PJCP01000021">
    <property type="protein sequence ID" value="PLV22137.1"/>
    <property type="molecule type" value="Genomic_DNA"/>
</dbReference>
<evidence type="ECO:0000313" key="14">
    <source>
        <dbReference type="EMBL" id="PLV16498.1"/>
    </source>
</evidence>
<comment type="pathway">
    <text evidence="2">Carbohydrate biosynthesis; gluconeogenesis.</text>
</comment>
<feature type="domain" description="Serine dehydratase beta chain" evidence="13">
    <location>
        <begin position="4"/>
        <end position="156"/>
    </location>
</feature>
<evidence type="ECO:0000259" key="13">
    <source>
        <dbReference type="Pfam" id="PF03315"/>
    </source>
</evidence>
<evidence type="ECO:0000313" key="15">
    <source>
        <dbReference type="EMBL" id="PLV22137.1"/>
    </source>
</evidence>
<dbReference type="Gene3D" id="3.30.1330.90">
    <property type="entry name" value="D-3-phosphoglycerate dehydrogenase, domain 3"/>
    <property type="match status" value="1"/>
</dbReference>
<dbReference type="PANTHER" id="PTHR30182:SF1">
    <property type="entry name" value="L-SERINE DEHYDRATASE 1"/>
    <property type="match status" value="1"/>
</dbReference>
<comment type="similarity">
    <text evidence="3 11">Belongs to the iron-sulfur dependent L-serine dehydratase family.</text>
</comment>
<name>A0AAX0VQZ7_9PSED</name>
<dbReference type="Pfam" id="PF03315">
    <property type="entry name" value="SDH_beta"/>
    <property type="match status" value="1"/>
</dbReference>
<dbReference type="InterPro" id="IPR005130">
    <property type="entry name" value="Ser_deHydtase-like_asu"/>
</dbReference>
<evidence type="ECO:0000313" key="16">
    <source>
        <dbReference type="Proteomes" id="UP000234839"/>
    </source>
</evidence>
<evidence type="ECO:0000256" key="8">
    <source>
        <dbReference type="ARBA" id="ARBA00023014"/>
    </source>
</evidence>
<reference evidence="16 17" key="1">
    <citation type="submission" date="2017-12" db="EMBL/GenBank/DDBJ databases">
        <title>Detection of the carbapenemase gene blaVIM-5 in members of the Pseudomonas putida group isolated from polluted Nigerian wetlands.</title>
        <authorList>
            <person name="Adelowo O."/>
            <person name="Vollmers J."/>
            <person name="Maeusezahl I."/>
            <person name="Kaster A.-K."/>
            <person name="Mueller J.A."/>
        </authorList>
    </citation>
    <scope>NUCLEOTIDE SEQUENCE [LARGE SCALE GENOMIC DNA]</scope>
    <source>
        <strain evidence="15 16">MR119</strain>
        <strain evidence="14 17">MR144</strain>
    </source>
</reference>
<evidence type="ECO:0000256" key="4">
    <source>
        <dbReference type="ARBA" id="ARBA00022432"/>
    </source>
</evidence>
<comment type="catalytic activity">
    <reaction evidence="10 11">
        <text>L-serine = pyruvate + NH4(+)</text>
        <dbReference type="Rhea" id="RHEA:19169"/>
        <dbReference type="ChEBI" id="CHEBI:15361"/>
        <dbReference type="ChEBI" id="CHEBI:28938"/>
        <dbReference type="ChEBI" id="CHEBI:33384"/>
        <dbReference type="EC" id="4.3.1.17"/>
    </reaction>
</comment>
<evidence type="ECO:0000256" key="9">
    <source>
        <dbReference type="ARBA" id="ARBA00023239"/>
    </source>
</evidence>
<evidence type="ECO:0000256" key="10">
    <source>
        <dbReference type="ARBA" id="ARBA00049406"/>
    </source>
</evidence>
<organism evidence="14 17">
    <name type="scientific">Pseudomonas guariconensis</name>
    <dbReference type="NCBI Taxonomy" id="1288410"/>
    <lineage>
        <taxon>Bacteria</taxon>
        <taxon>Pseudomonadati</taxon>
        <taxon>Pseudomonadota</taxon>
        <taxon>Gammaproteobacteria</taxon>
        <taxon>Pseudomonadales</taxon>
        <taxon>Pseudomonadaceae</taxon>
        <taxon>Pseudomonas</taxon>
    </lineage>
</organism>
<dbReference type="GeneID" id="93542718"/>
<dbReference type="Proteomes" id="UP000234839">
    <property type="component" value="Unassembled WGS sequence"/>
</dbReference>
<dbReference type="SUPFAM" id="SSF143548">
    <property type="entry name" value="Serine metabolism enzymes domain"/>
    <property type="match status" value="1"/>
</dbReference>
<dbReference type="InterPro" id="IPR004644">
    <property type="entry name" value="Fe-S_L-Ser_mono"/>
</dbReference>
<keyword evidence="6 11" id="KW-0479">Metal-binding</keyword>
<evidence type="ECO:0000256" key="1">
    <source>
        <dbReference type="ARBA" id="ARBA00001966"/>
    </source>
</evidence>
<evidence type="ECO:0000256" key="3">
    <source>
        <dbReference type="ARBA" id="ARBA00008636"/>
    </source>
</evidence>
<dbReference type="RefSeq" id="WP_043210706.1">
    <property type="nucleotide sequence ID" value="NZ_AP035765.1"/>
</dbReference>
<dbReference type="EMBL" id="PJCQ01000023">
    <property type="protein sequence ID" value="PLV16498.1"/>
    <property type="molecule type" value="Genomic_DNA"/>
</dbReference>
<dbReference type="GO" id="GO:0046872">
    <property type="term" value="F:metal ion binding"/>
    <property type="evidence" value="ECO:0007669"/>
    <property type="project" value="UniProtKB-KW"/>
</dbReference>
<evidence type="ECO:0000256" key="5">
    <source>
        <dbReference type="ARBA" id="ARBA00022485"/>
    </source>
</evidence>
<dbReference type="Proteomes" id="UP000234878">
    <property type="component" value="Unassembled WGS sequence"/>
</dbReference>
<dbReference type="InterPro" id="IPR029009">
    <property type="entry name" value="ASB_dom_sf"/>
</dbReference>
<dbReference type="GO" id="GO:0006094">
    <property type="term" value="P:gluconeogenesis"/>
    <property type="evidence" value="ECO:0007669"/>
    <property type="project" value="UniProtKB-KW"/>
</dbReference>
<dbReference type="EC" id="4.3.1.17" evidence="11"/>
<dbReference type="Pfam" id="PF03313">
    <property type="entry name" value="SDH_alpha"/>
    <property type="match status" value="1"/>
</dbReference>
<dbReference type="InterPro" id="IPR005131">
    <property type="entry name" value="Ser_deHydtase_bsu"/>
</dbReference>
<keyword evidence="9 11" id="KW-0456">Lyase</keyword>
<evidence type="ECO:0000256" key="7">
    <source>
        <dbReference type="ARBA" id="ARBA00023004"/>
    </source>
</evidence>
<proteinExistence type="inferred from homology"/>
<keyword evidence="8 11" id="KW-0411">Iron-sulfur</keyword>
<accession>A0AAX0VQZ7</accession>
<evidence type="ECO:0000256" key="2">
    <source>
        <dbReference type="ARBA" id="ARBA00004742"/>
    </source>
</evidence>